<evidence type="ECO:0000259" key="14">
    <source>
        <dbReference type="PROSITE" id="PS50835"/>
    </source>
</evidence>
<dbReference type="GO" id="GO:0005886">
    <property type="term" value="C:plasma membrane"/>
    <property type="evidence" value="ECO:0007669"/>
    <property type="project" value="TreeGrafter"/>
</dbReference>
<dbReference type="Ensembl" id="ENSEAST00005013366.1">
    <property type="protein sequence ID" value="ENSEASP00005012306.1"/>
    <property type="gene ID" value="ENSEASG00005008584.1"/>
</dbReference>
<dbReference type="InterPro" id="IPR036179">
    <property type="entry name" value="Ig-like_dom_sf"/>
</dbReference>
<keyword evidence="6 12" id="KW-0472">Membrane</keyword>
<comment type="similarity">
    <text evidence="10">Belongs to the immunoglobulin superfamily. SIGLEC (sialic acid binding Ig-like lectin) family.</text>
</comment>
<evidence type="ECO:0000256" key="13">
    <source>
        <dbReference type="SAM" id="SignalP"/>
    </source>
</evidence>
<accession>A0A8C4LI79</accession>
<evidence type="ECO:0000256" key="2">
    <source>
        <dbReference type="ARBA" id="ARBA00022692"/>
    </source>
</evidence>
<dbReference type="InterPro" id="IPR013783">
    <property type="entry name" value="Ig-like_fold"/>
</dbReference>
<reference evidence="15" key="1">
    <citation type="submission" date="2023-03" db="UniProtKB">
        <authorList>
            <consortium name="Ensembl"/>
        </authorList>
    </citation>
    <scope>IDENTIFICATION</scope>
</reference>
<feature type="signal peptide" evidence="13">
    <location>
        <begin position="1"/>
        <end position="17"/>
    </location>
</feature>
<dbReference type="AlphaFoldDB" id="A0A8C4LI79"/>
<dbReference type="PANTHER" id="PTHR12035">
    <property type="entry name" value="SIALIC ACID BINDING IMMUNOGLOBULIN-LIKE LECTIN"/>
    <property type="match status" value="1"/>
</dbReference>
<evidence type="ECO:0000256" key="6">
    <source>
        <dbReference type="ARBA" id="ARBA00023136"/>
    </source>
</evidence>
<organism evidence="15">
    <name type="scientific">Equus asinus asinus</name>
    <dbReference type="NCBI Taxonomy" id="83772"/>
    <lineage>
        <taxon>Eukaryota</taxon>
        <taxon>Metazoa</taxon>
        <taxon>Chordata</taxon>
        <taxon>Craniata</taxon>
        <taxon>Vertebrata</taxon>
        <taxon>Euteleostomi</taxon>
        <taxon>Mammalia</taxon>
        <taxon>Eutheria</taxon>
        <taxon>Laurasiatheria</taxon>
        <taxon>Perissodactyla</taxon>
        <taxon>Equidae</taxon>
        <taxon>Equus</taxon>
    </lineage>
</organism>
<dbReference type="Gene3D" id="2.60.40.10">
    <property type="entry name" value="Immunoglobulins"/>
    <property type="match status" value="1"/>
</dbReference>
<dbReference type="InterPro" id="IPR051036">
    <property type="entry name" value="SIGLEC"/>
</dbReference>
<comment type="subcellular location">
    <subcellularLocation>
        <location evidence="1">Membrane</location>
        <topology evidence="1">Single-pass type I membrane protein</topology>
    </subcellularLocation>
</comment>
<evidence type="ECO:0000256" key="3">
    <source>
        <dbReference type="ARBA" id="ARBA00022729"/>
    </source>
</evidence>
<sequence>MSRQLLLLLPVLWGALIHRPHIHISGSLESGRPRNLTCSVPWACEQGTPPIFSWTSAALISLGPRTLLSSVLTLTPRPQDNGTNLTCQVKFPAAGVTVEMTIQLNVTFLWPGEGLVQEPRARVFLGAVGGAGIMALLSLCLFLIFRVKTCRKKAGQPVQRADDMNPVKGSGSGVSEGR</sequence>
<keyword evidence="7" id="KW-1015">Disulfide bond</keyword>
<feature type="region of interest" description="Disordered" evidence="11">
    <location>
        <begin position="156"/>
        <end position="178"/>
    </location>
</feature>
<dbReference type="GO" id="GO:0033691">
    <property type="term" value="F:sialic acid binding"/>
    <property type="evidence" value="ECO:0007669"/>
    <property type="project" value="TreeGrafter"/>
</dbReference>
<evidence type="ECO:0000256" key="5">
    <source>
        <dbReference type="ARBA" id="ARBA00022989"/>
    </source>
</evidence>
<dbReference type="OMA" id="WACEQST"/>
<evidence type="ECO:0000256" key="1">
    <source>
        <dbReference type="ARBA" id="ARBA00004479"/>
    </source>
</evidence>
<evidence type="ECO:0000256" key="4">
    <source>
        <dbReference type="ARBA" id="ARBA00022889"/>
    </source>
</evidence>
<evidence type="ECO:0000256" key="8">
    <source>
        <dbReference type="ARBA" id="ARBA00023180"/>
    </source>
</evidence>
<evidence type="ECO:0000256" key="10">
    <source>
        <dbReference type="ARBA" id="ARBA00038361"/>
    </source>
</evidence>
<feature type="chain" id="PRO_5034020321" description="Ig-like domain-containing protein" evidence="13">
    <location>
        <begin position="18"/>
        <end position="178"/>
    </location>
</feature>
<keyword evidence="2 12" id="KW-0812">Transmembrane</keyword>
<feature type="domain" description="Ig-like" evidence="14">
    <location>
        <begin position="20"/>
        <end position="103"/>
    </location>
</feature>
<keyword evidence="5 12" id="KW-1133">Transmembrane helix</keyword>
<keyword evidence="4" id="KW-0130">Cell adhesion</keyword>
<name>A0A8C4LI79_EQUAS</name>
<evidence type="ECO:0000256" key="12">
    <source>
        <dbReference type="SAM" id="Phobius"/>
    </source>
</evidence>
<keyword evidence="8" id="KW-0325">Glycoprotein</keyword>
<dbReference type="FunFam" id="2.60.40.10:FF:000912">
    <property type="entry name" value="Myeloid cell surface antigen CD33"/>
    <property type="match status" value="1"/>
</dbReference>
<evidence type="ECO:0000256" key="11">
    <source>
        <dbReference type="SAM" id="MobiDB-lite"/>
    </source>
</evidence>
<dbReference type="PANTHER" id="PTHR12035:SF99">
    <property type="entry name" value="SIALIC ACID BINDING IG LIKE LECTIN 6"/>
    <property type="match status" value="1"/>
</dbReference>
<feature type="transmembrane region" description="Helical" evidence="12">
    <location>
        <begin position="123"/>
        <end position="145"/>
    </location>
</feature>
<evidence type="ECO:0000256" key="7">
    <source>
        <dbReference type="ARBA" id="ARBA00023157"/>
    </source>
</evidence>
<keyword evidence="9" id="KW-0393">Immunoglobulin domain</keyword>
<evidence type="ECO:0000313" key="15">
    <source>
        <dbReference type="Ensembl" id="ENSEASP00005012306.1"/>
    </source>
</evidence>
<evidence type="ECO:0000256" key="9">
    <source>
        <dbReference type="ARBA" id="ARBA00023319"/>
    </source>
</evidence>
<dbReference type="InterPro" id="IPR007110">
    <property type="entry name" value="Ig-like_dom"/>
</dbReference>
<proteinExistence type="inferred from homology"/>
<dbReference type="GO" id="GO:0007155">
    <property type="term" value="P:cell adhesion"/>
    <property type="evidence" value="ECO:0007669"/>
    <property type="project" value="UniProtKB-KW"/>
</dbReference>
<dbReference type="SUPFAM" id="SSF48726">
    <property type="entry name" value="Immunoglobulin"/>
    <property type="match status" value="1"/>
</dbReference>
<dbReference type="PROSITE" id="PS50835">
    <property type="entry name" value="IG_LIKE"/>
    <property type="match status" value="1"/>
</dbReference>
<keyword evidence="3 13" id="KW-0732">Signal</keyword>
<protein>
    <recommendedName>
        <fullName evidence="14">Ig-like domain-containing protein</fullName>
    </recommendedName>
</protein>